<dbReference type="VEuPathDB" id="AmoebaDB:FDP41_010275"/>
<keyword evidence="2" id="KW-1133">Transmembrane helix</keyword>
<name>A0A6A5CC76_NAEFO</name>
<feature type="transmembrane region" description="Helical" evidence="2">
    <location>
        <begin position="27"/>
        <end position="48"/>
    </location>
</feature>
<keyword evidence="4" id="KW-1185">Reference proteome</keyword>
<dbReference type="VEuPathDB" id="AmoebaDB:NF0088290"/>
<keyword evidence="2" id="KW-0812">Transmembrane</keyword>
<feature type="compositionally biased region" description="Polar residues" evidence="1">
    <location>
        <begin position="438"/>
        <end position="451"/>
    </location>
</feature>
<keyword evidence="2" id="KW-0472">Membrane</keyword>
<feature type="region of interest" description="Disordered" evidence="1">
    <location>
        <begin position="378"/>
        <end position="529"/>
    </location>
</feature>
<dbReference type="VEuPathDB" id="AmoebaDB:NF0088280"/>
<sequence>MSQQQRGGRRVFGSTFFFSKNVEHAKIILMIVVVACVLSKMIMMVKAFKPFGVEVRDTKDAYHVIINMDSLQSSSSSSKKLRVDSDTQQIVSKFKKVMTPQDEQLIATQYIQFAEQVNQIAQSIPANAPQEASALKQQLLAIVRDFTLKSEHPGADILKSTLKDFQSMKQQEQQQSGISSSDQQLQQQEGGAQTLFLPMALKAVSFAMNAVNGIGTYSDSLSKASQFLAGPVAQKLSQLGFSKAASLAQRSGQKMDQFVTQILKPFEDKIAQKIAPIVKSKTFQNVNNALNVVTSAMSLKGGLKALGMVSKIKLPSGALAKARSALKMAINAVKNRREIMNMIKQNPEHALNQFNKIKSRVERVQGQWEDFKGQMRNFKDGLMNRNNNQQDQQNAMPITSSTQPSRNHRNSRSGFNSQQQQRASTRNHSQPQRRRSKGTQSSRYRGNNRRSLGQIRRNGNKRRNGTRNNGGRPQRSLNNRRTSPSSQQPLRGRNNQVNRRRINNNSSLKNRSNSSARRRTTNSKTSSNG</sequence>
<dbReference type="RefSeq" id="XP_044567923.1">
    <property type="nucleotide sequence ID" value="XM_044700555.1"/>
</dbReference>
<proteinExistence type="predicted"/>
<protein>
    <submittedName>
        <fullName evidence="3">Uncharacterized protein</fullName>
    </submittedName>
</protein>
<dbReference type="AlphaFoldDB" id="A0A6A5CC76"/>
<feature type="compositionally biased region" description="Polar residues" evidence="1">
    <location>
        <begin position="395"/>
        <end position="405"/>
    </location>
</feature>
<gene>
    <name evidence="3" type="ORF">FDP41_010275</name>
</gene>
<feature type="compositionally biased region" description="Polar residues" evidence="1">
    <location>
        <begin position="412"/>
        <end position="430"/>
    </location>
</feature>
<dbReference type="Proteomes" id="UP000444721">
    <property type="component" value="Unassembled WGS sequence"/>
</dbReference>
<organism evidence="3 4">
    <name type="scientific">Naegleria fowleri</name>
    <name type="common">Brain eating amoeba</name>
    <dbReference type="NCBI Taxonomy" id="5763"/>
    <lineage>
        <taxon>Eukaryota</taxon>
        <taxon>Discoba</taxon>
        <taxon>Heterolobosea</taxon>
        <taxon>Tetramitia</taxon>
        <taxon>Eutetramitia</taxon>
        <taxon>Vahlkampfiidae</taxon>
        <taxon>Naegleria</taxon>
    </lineage>
</organism>
<dbReference type="GeneID" id="68117490"/>
<accession>A0A6A5CC76</accession>
<feature type="compositionally biased region" description="Low complexity" evidence="1">
    <location>
        <begin position="493"/>
        <end position="515"/>
    </location>
</feature>
<evidence type="ECO:0000256" key="1">
    <source>
        <dbReference type="SAM" id="MobiDB-lite"/>
    </source>
</evidence>
<dbReference type="VEuPathDB" id="AmoebaDB:NfTy_010920"/>
<feature type="compositionally biased region" description="Low complexity" evidence="1">
    <location>
        <begin position="384"/>
        <end position="394"/>
    </location>
</feature>
<dbReference type="EMBL" id="VFQX01000006">
    <property type="protein sequence ID" value="KAF0983210.1"/>
    <property type="molecule type" value="Genomic_DNA"/>
</dbReference>
<evidence type="ECO:0000256" key="2">
    <source>
        <dbReference type="SAM" id="Phobius"/>
    </source>
</evidence>
<comment type="caution">
    <text evidence="3">The sequence shown here is derived from an EMBL/GenBank/DDBJ whole genome shotgun (WGS) entry which is preliminary data.</text>
</comment>
<evidence type="ECO:0000313" key="4">
    <source>
        <dbReference type="Proteomes" id="UP000444721"/>
    </source>
</evidence>
<reference evidence="3 4" key="1">
    <citation type="journal article" date="2019" name="Sci. Rep.">
        <title>Nanopore sequencing improves the draft genome of the human pathogenic amoeba Naegleria fowleri.</title>
        <authorList>
            <person name="Liechti N."/>
            <person name="Schurch N."/>
            <person name="Bruggmann R."/>
            <person name="Wittwer M."/>
        </authorList>
    </citation>
    <scope>NUCLEOTIDE SEQUENCE [LARGE SCALE GENOMIC DNA]</scope>
    <source>
        <strain evidence="3 4">ATCC 30894</strain>
    </source>
</reference>
<evidence type="ECO:0000313" key="3">
    <source>
        <dbReference type="EMBL" id="KAF0983210.1"/>
    </source>
</evidence>
<feature type="compositionally biased region" description="Polar residues" evidence="1">
    <location>
        <begin position="475"/>
        <end position="489"/>
    </location>
</feature>